<dbReference type="Gene3D" id="2.40.128.130">
    <property type="entry name" value="Autotransporter beta-domain"/>
    <property type="match status" value="1"/>
</dbReference>
<dbReference type="InterPro" id="IPR014756">
    <property type="entry name" value="Ig_E-set"/>
</dbReference>
<dbReference type="Pfam" id="PF05345">
    <property type="entry name" value="He_PIG"/>
    <property type="match status" value="6"/>
</dbReference>
<dbReference type="InterPro" id="IPR013783">
    <property type="entry name" value="Ig-like_fold"/>
</dbReference>
<evidence type="ECO:0000313" key="3">
    <source>
        <dbReference type="Proteomes" id="UP000012429"/>
    </source>
</evidence>
<dbReference type="EMBL" id="AQHN01000079">
    <property type="protein sequence ID" value="ENN85760.1"/>
    <property type="molecule type" value="Genomic_DNA"/>
</dbReference>
<dbReference type="InterPro" id="IPR015919">
    <property type="entry name" value="Cadherin-like_sf"/>
</dbReference>
<dbReference type="PROSITE" id="PS51208">
    <property type="entry name" value="AUTOTRANSPORTER"/>
    <property type="match status" value="1"/>
</dbReference>
<dbReference type="PANTHER" id="PTHR37494">
    <property type="entry name" value="HEMAGGLUTININ"/>
    <property type="match status" value="1"/>
</dbReference>
<protein>
    <submittedName>
        <fullName evidence="2">Putative hemagglutinin-related autotransporter protein</fullName>
    </submittedName>
</protein>
<dbReference type="PANTHER" id="PTHR37494:SF1">
    <property type="entry name" value="STAPHYLOCOCCUS AUREUS SURFACE PROTEIN A"/>
    <property type="match status" value="1"/>
</dbReference>
<organism evidence="2 3">
    <name type="scientific">Rhizobium freirei PRF 81</name>
    <dbReference type="NCBI Taxonomy" id="363754"/>
    <lineage>
        <taxon>Bacteria</taxon>
        <taxon>Pseudomonadati</taxon>
        <taxon>Pseudomonadota</taxon>
        <taxon>Alphaproteobacteria</taxon>
        <taxon>Hyphomicrobiales</taxon>
        <taxon>Rhizobiaceae</taxon>
        <taxon>Rhizobium/Agrobacterium group</taxon>
        <taxon>Rhizobium</taxon>
    </lineage>
</organism>
<dbReference type="SMART" id="SM00429">
    <property type="entry name" value="IPT"/>
    <property type="match status" value="4"/>
</dbReference>
<dbReference type="Proteomes" id="UP000012429">
    <property type="component" value="Unassembled WGS sequence"/>
</dbReference>
<dbReference type="Pfam" id="PF01833">
    <property type="entry name" value="TIG"/>
    <property type="match status" value="4"/>
</dbReference>
<dbReference type="Gene3D" id="2.60.40.3440">
    <property type="match status" value="2"/>
</dbReference>
<comment type="caution">
    <text evidence="2">The sequence shown here is derived from an EMBL/GenBank/DDBJ whole genome shotgun (WGS) entry which is preliminary data.</text>
</comment>
<gene>
    <name evidence="2" type="ORF">RHSP_03441</name>
</gene>
<dbReference type="SUPFAM" id="SSF81296">
    <property type="entry name" value="E set domains"/>
    <property type="match status" value="4"/>
</dbReference>
<evidence type="ECO:0000313" key="2">
    <source>
        <dbReference type="EMBL" id="ENN85760.1"/>
    </source>
</evidence>
<dbReference type="Gene3D" id="2.60.40.2810">
    <property type="match status" value="1"/>
</dbReference>
<dbReference type="InterPro" id="IPR002909">
    <property type="entry name" value="IPT_dom"/>
</dbReference>
<accession>N6UVQ0</accession>
<dbReference type="InterPro" id="IPR005546">
    <property type="entry name" value="Autotransporte_beta"/>
</dbReference>
<proteinExistence type="predicted"/>
<sequence length="2020" mass="199527">MLFVSKILRQGAACFAKRTKKQIDFQNVNGSFARKEQRCGPTFRKTVGATASREFRVGALLNYARHIVELRPLALPGAARTRMTAVAPFFRKDSNRIKRISNLIPVLGFTLLSVAIQTAFAPRSFASSGCDAINASWGSGRTFSNGDSLWQPGLALNAGDKITYNVTTTGSTNADTDPNSGSGFALYTDHAGSTIIVEKYATISHELNLSSTYTADQAYPDFTVYAWSQLGTGAVHATVTCQNAPGTVTLPSFPVVQAGSTTSSLTMTLSQAPSSGLAVTPTATGLTFNPPTIAFGAGSSSQTFTVTADAGAAPGPVTISYALGGADAAQYTPPASSSLTVLGTISPPAYPVLTQGSTSATLTMTASAAGNVTLTPSATGLTFAPTTLNFSTGASQNFTVTAASNAGPGAIAVSYALSGANASLYATPPTGSITVNRPVPTISSISPTSGPATGGTTVTITGTDLTAATAVTFGATAAAGFTVNSATSITATAPAGTGTVDVRVTTSGGTSATSAADQFTYIAAPTVSAILPSSGPAAGGTTVTITGTDLTAATAVTFGATAAAGFTVNSATSITATAPAGTGTVDVRVSTAGGTSSTSAADRFTYIAAPTVTAISPTAGPTAGGTTVTLTGTSFSGATSVTFGATAATGFTVNSPTSITATAPAGTGTVDIRVTTAGGTSAISAADQYTYIAAPTVSSISPNSGSVTGGTSVTVSGTNLTGATSVTFGSMAASSFTVDSATSITATVPAHAAGAVNVAVATVGGTGTLVGGYTFLNPPVAGNVSLTVAPNSASNAVTLSLSGGAAASVAVATQATHGTATASGLSITFTPTPGYVGSDSFTYTATNAGGTSAPATVSVTVSAPTIAIGPSTLSAGAVATTYSQTITASGGTSSYTYAVTSGSLPAGLTLSPTSGVVSGTPTAGGTFNFIVTITDSSTGTGPFTGTRAYSLTIASPTISVGPTTLSSGTVGTVYSQTITASGGTSSYTYAVTAGALPAGLSLSTGGLVSGTPTAGGSFNVTITATDSSTGTGAPFTGSQAYSLTISAPTLAIAPATIPTAALNTVYSQTITASGGTAPYHYTVIAGALPNGLALSPAGTIAGTPTVASTFNFTITATDSSTGTGPFTNSKAYSLVVTANPPVVSNVSATVPPNSTNTPVALSLSGGTATSVAVVAQATHGTANASGTAISYTPAAGYVGTDSFTYTASNADGTSAPATVSITVSTPTIAIAPATLPTATVATAYSETITASGGTSPYSYAVTTGVLPAGLTLSSGGVLSGTPTASGTFNLTITATDSSTGAGPFSASRAYTLVTNIQAPVAGNVAATVAANSSANAITLAVTGGAATSAAIVTPAAHGTATATSATTVAYTPVAGYSGPDSFTYTATNGSGTSAPATISITVTAPTLSFSPASGALAAGMMNAAYSQTVTASGGTSPYGYGVTGTLPAGLTLNHATGAITGTPTASGNYSFSISATDANNATTSAAYTIAIAPPPTTFVFSPAGGALTEAMAGEAYSQQVSATGGTGVKIYSLASGSLPNGLVLNISTGQLNGPLASGTEGDYSFTIQVRDGNGATATAAYTLKVKNRSVTVADEVVNVPAGSAPGDVYLNRGATGGPFTAAILAFVEPANAGTVTIIQGQLAQAGPVSTPVGWYLHYTPNPAYSGQVRVGYKLVSALGTSNIGTVTYNVGYDAGKVAADIDGLVHGFVQSRQNMIANTIEVPGLLQRRQMQKASDPITARMTPSQEGMTLGFSTSLSQLRAAGGDADAASAPFNVWIGGAFLAHNDKNRNDSTGKWGSFAMINMGADYLLSDRALIGLSFHYDRMTDPTEQDAELTGNGWLAGPYASIEIGRGVFWNGSLRYGGSNNTINTTFWNGSFKTTRWMADTSIDGQWSLDEDTTISPKLRMIYFSEKVADYTVKNGAGDAITIDGFNEDQFRVSLGAEIARSFVLENDAKLTPKLGVTAGFSGLDGSGAFGALTAGVTLQTANFWMLDTSILLNIEGDGQKSVGAKLAAAKKF</sequence>
<dbReference type="PATRIC" id="fig|363754.4.peg.4594"/>
<name>N6UVQ0_9HYPH</name>
<dbReference type="CDD" id="cd00102">
    <property type="entry name" value="IPT"/>
    <property type="match status" value="1"/>
</dbReference>
<feature type="domain" description="Autotransporter" evidence="1">
    <location>
        <begin position="1769"/>
        <end position="2020"/>
    </location>
</feature>
<dbReference type="GO" id="GO:0016020">
    <property type="term" value="C:membrane"/>
    <property type="evidence" value="ECO:0007669"/>
    <property type="project" value="InterPro"/>
</dbReference>
<dbReference type="GO" id="GO:0005509">
    <property type="term" value="F:calcium ion binding"/>
    <property type="evidence" value="ECO:0007669"/>
    <property type="project" value="InterPro"/>
</dbReference>
<dbReference type="SMART" id="SM00869">
    <property type="entry name" value="Autotransporter"/>
    <property type="match status" value="1"/>
</dbReference>
<keyword evidence="3" id="KW-1185">Reference proteome</keyword>
<evidence type="ECO:0000259" key="1">
    <source>
        <dbReference type="PROSITE" id="PS51208"/>
    </source>
</evidence>
<dbReference type="SUPFAM" id="SSF103515">
    <property type="entry name" value="Autotransporter"/>
    <property type="match status" value="1"/>
</dbReference>
<dbReference type="Gene3D" id="2.60.40.10">
    <property type="entry name" value="Immunoglobulins"/>
    <property type="match status" value="9"/>
</dbReference>
<dbReference type="Pfam" id="PF17963">
    <property type="entry name" value="Big_9"/>
    <property type="match status" value="3"/>
</dbReference>
<dbReference type="InterPro" id="IPR036709">
    <property type="entry name" value="Autotransporte_beta_dom_sf"/>
</dbReference>
<dbReference type="SUPFAM" id="SSF49313">
    <property type="entry name" value="Cadherin-like"/>
    <property type="match status" value="6"/>
</dbReference>
<reference evidence="2 3" key="1">
    <citation type="journal article" date="2012" name="BMC Genomics">
        <title>Genomic basis of broad host range and environmental adaptability of Rhizobium tropici CIAT 899 and Rhizobium sp. PRF 81 which are used in inoculants for common bean (Phaseolus vulgaris L.).</title>
        <authorList>
            <person name="Ormeno-Orrillo E."/>
            <person name="Menna P."/>
            <person name="Almeida L.G."/>
            <person name="Ollero F.J."/>
            <person name="Nicolas M.F."/>
            <person name="Pains Rodrigues E."/>
            <person name="Shigueyoshi Nakatani A."/>
            <person name="Silva Batista J.S."/>
            <person name="Oliveira Chueire L.M."/>
            <person name="Souza R.C."/>
            <person name="Ribeiro Vasconcelos A.T."/>
            <person name="Megias M."/>
            <person name="Hungria M."/>
            <person name="Martinez-Romero E."/>
        </authorList>
    </citation>
    <scope>NUCLEOTIDE SEQUENCE [LARGE SCALE GENOMIC DNA]</scope>
    <source>
        <strain evidence="2 3">PRF 81</strain>
    </source>
</reference>
<dbReference type="STRING" id="363754.RHSP_03441"/>